<feature type="chain" id="PRO_5040284815" evidence="3">
    <location>
        <begin position="17"/>
        <end position="216"/>
    </location>
</feature>
<dbReference type="PANTHER" id="PTHR35185">
    <property type="entry name" value="SERINE/THREONINE-RICH PROTEIN ADG2-RELATED"/>
    <property type="match status" value="1"/>
</dbReference>
<evidence type="ECO:0000256" key="1">
    <source>
        <dbReference type="ARBA" id="ARBA00022729"/>
    </source>
</evidence>
<dbReference type="RefSeq" id="XP_043035360.1">
    <property type="nucleotide sequence ID" value="XM_043179525.1"/>
</dbReference>
<keyword evidence="5" id="KW-1185">Reference proteome</keyword>
<accession>A0A9P8ANF8</accession>
<keyword evidence="1 3" id="KW-0732">Signal</keyword>
<gene>
    <name evidence="4" type="ORF">BT62DRAFT_1079803</name>
</gene>
<comment type="caution">
    <text evidence="4">The sequence shown here is derived from an EMBL/GenBank/DDBJ whole genome shotgun (WGS) entry which is preliminary data.</text>
</comment>
<dbReference type="PANTHER" id="PTHR35185:SF1">
    <property type="entry name" value="UPF0619 GPI-ANCHORED MEMBRANE PROTEIN C1322.10"/>
    <property type="match status" value="1"/>
</dbReference>
<feature type="signal peptide" evidence="3">
    <location>
        <begin position="1"/>
        <end position="16"/>
    </location>
</feature>
<evidence type="ECO:0000256" key="2">
    <source>
        <dbReference type="SAM" id="MobiDB-lite"/>
    </source>
</evidence>
<dbReference type="GeneID" id="66101819"/>
<organism evidence="4 5">
    <name type="scientific">Guyanagaster necrorhizus</name>
    <dbReference type="NCBI Taxonomy" id="856835"/>
    <lineage>
        <taxon>Eukaryota</taxon>
        <taxon>Fungi</taxon>
        <taxon>Dikarya</taxon>
        <taxon>Basidiomycota</taxon>
        <taxon>Agaricomycotina</taxon>
        <taxon>Agaricomycetes</taxon>
        <taxon>Agaricomycetidae</taxon>
        <taxon>Agaricales</taxon>
        <taxon>Marasmiineae</taxon>
        <taxon>Physalacriaceae</taxon>
        <taxon>Guyanagaster</taxon>
    </lineage>
</organism>
<dbReference type="Proteomes" id="UP000812287">
    <property type="component" value="Unassembled WGS sequence"/>
</dbReference>
<protein>
    <submittedName>
        <fullName evidence="4">Uncharacterized protein</fullName>
    </submittedName>
</protein>
<dbReference type="AlphaFoldDB" id="A0A9P8ANF8"/>
<dbReference type="EMBL" id="MU250556">
    <property type="protein sequence ID" value="KAG7441860.1"/>
    <property type="molecule type" value="Genomic_DNA"/>
</dbReference>
<name>A0A9P8ANF8_9AGAR</name>
<feature type="region of interest" description="Disordered" evidence="2">
    <location>
        <begin position="117"/>
        <end position="184"/>
    </location>
</feature>
<evidence type="ECO:0000313" key="5">
    <source>
        <dbReference type="Proteomes" id="UP000812287"/>
    </source>
</evidence>
<dbReference type="InterPro" id="IPR052479">
    <property type="entry name" value="GPI-anchor_Adhesion_Reg"/>
</dbReference>
<evidence type="ECO:0000256" key="3">
    <source>
        <dbReference type="SAM" id="SignalP"/>
    </source>
</evidence>
<dbReference type="OrthoDB" id="5420143at2759"/>
<sequence length="216" mass="22071">MLALLFILLLPAVAVALTIYTPDQPIVSASTFIIRWNAVYGDVPNFTVELVNAAFNHQYAIANNVNSGNGDSELTILLPAILPGRVLRSDGFTLQLVNPWDINDVYTESGQFAVASVPSTTTTGKSSTGASGSTTTSASASTMASTTNSSSSSSLGVTHSGTITTHSSTSSATSSSASAPSKHLGQSFNAATSARSGFNMDIAGALAAVLGYIITL</sequence>
<evidence type="ECO:0000313" key="4">
    <source>
        <dbReference type="EMBL" id="KAG7441860.1"/>
    </source>
</evidence>
<proteinExistence type="predicted"/>
<feature type="compositionally biased region" description="Low complexity" evidence="2">
    <location>
        <begin position="119"/>
        <end position="183"/>
    </location>
</feature>
<reference evidence="4" key="1">
    <citation type="submission" date="2020-11" db="EMBL/GenBank/DDBJ databases">
        <title>Adaptations for nitrogen fixation in a non-lichenized fungal sporocarp promotes dispersal by wood-feeding termites.</title>
        <authorList>
            <consortium name="DOE Joint Genome Institute"/>
            <person name="Koch R.A."/>
            <person name="Yoon G."/>
            <person name="Arayal U."/>
            <person name="Lail K."/>
            <person name="Amirebrahimi M."/>
            <person name="Labutti K."/>
            <person name="Lipzen A."/>
            <person name="Riley R."/>
            <person name="Barry K."/>
            <person name="Henrissat B."/>
            <person name="Grigoriev I.V."/>
            <person name="Herr J.R."/>
            <person name="Aime M.C."/>
        </authorList>
    </citation>
    <scope>NUCLEOTIDE SEQUENCE</scope>
    <source>
        <strain evidence="4">MCA 3950</strain>
    </source>
</reference>